<dbReference type="InterPro" id="IPR002347">
    <property type="entry name" value="SDR_fam"/>
</dbReference>
<dbReference type="Proteomes" id="UP000294853">
    <property type="component" value="Chromosome"/>
</dbReference>
<evidence type="ECO:0000256" key="1">
    <source>
        <dbReference type="ARBA" id="ARBA00006484"/>
    </source>
</evidence>
<dbReference type="InterPro" id="IPR057326">
    <property type="entry name" value="KR_dom"/>
</dbReference>
<dbReference type="GO" id="GO:0016616">
    <property type="term" value="F:oxidoreductase activity, acting on the CH-OH group of donors, NAD or NADP as acceptor"/>
    <property type="evidence" value="ECO:0007669"/>
    <property type="project" value="TreeGrafter"/>
</dbReference>
<dbReference type="Pfam" id="PF13561">
    <property type="entry name" value="adh_short_C2"/>
    <property type="match status" value="1"/>
</dbReference>
<dbReference type="AlphaFoldDB" id="A0A4P7ILT4"/>
<dbReference type="FunFam" id="3.40.50.720:FF:000173">
    <property type="entry name" value="3-oxoacyl-[acyl-carrier protein] reductase"/>
    <property type="match status" value="1"/>
</dbReference>
<dbReference type="NCBIfam" id="NF009466">
    <property type="entry name" value="PRK12826.1-2"/>
    <property type="match status" value="1"/>
</dbReference>
<dbReference type="EMBL" id="CP038436">
    <property type="protein sequence ID" value="QBX57131.1"/>
    <property type="molecule type" value="Genomic_DNA"/>
</dbReference>
<sequence>MGHTPRSVLVTGGNRGIGRAIAEAFVALGDDVAVTTRSGGAPEGALDVRCDITDADAVESAFAQVEAAHGPVEILVANAGVTHDTLILRMSQEAWDTVIDTNLTGSFRLAKRAAKGMLRLKRGRIILISSVVGLLGSAGQVNYAASKAGLVGLARSLARELGSRSITANVVSPGFVETDMTDVLTDEQKQTIKAQVPLGRYASPAEVASAVVWLASDGAAYVTGAVIPVDGGLGMGH</sequence>
<dbReference type="PRINTS" id="PR00081">
    <property type="entry name" value="GDHRDH"/>
</dbReference>
<dbReference type="SUPFAM" id="SSF51735">
    <property type="entry name" value="NAD(P)-binding Rossmann-fold domains"/>
    <property type="match status" value="1"/>
</dbReference>
<dbReference type="RefSeq" id="WP_135269116.1">
    <property type="nucleotide sequence ID" value="NZ_CP038436.1"/>
</dbReference>
<evidence type="ECO:0000256" key="2">
    <source>
        <dbReference type="ARBA" id="ARBA00023002"/>
    </source>
</evidence>
<evidence type="ECO:0000313" key="4">
    <source>
        <dbReference type="EMBL" id="QBX57131.1"/>
    </source>
</evidence>
<reference evidence="4 5" key="1">
    <citation type="submission" date="2019-03" db="EMBL/GenBank/DDBJ databases">
        <title>Three New Species of Nocardioides, Nocardioides euryhalodurans sp. nov., Nocardioides seonyuensis sp. nov. and Nocardioides eburneoflavus sp. nov. Iolated from Soil.</title>
        <authorList>
            <person name="Roh S.G."/>
            <person name="Lee C."/>
            <person name="Kim M.-K."/>
            <person name="Kim S.B."/>
        </authorList>
    </citation>
    <scope>NUCLEOTIDE SEQUENCE [LARGE SCALE GENOMIC DNA]</scope>
    <source>
        <strain evidence="4 5">MMS17-SY207-3</strain>
    </source>
</reference>
<dbReference type="InterPro" id="IPR036291">
    <property type="entry name" value="NAD(P)-bd_dom_sf"/>
</dbReference>
<dbReference type="OrthoDB" id="9808187at2"/>
<organism evidence="4 5">
    <name type="scientific">Nocardioides seonyuensis</name>
    <dbReference type="NCBI Taxonomy" id="2518371"/>
    <lineage>
        <taxon>Bacteria</taxon>
        <taxon>Bacillati</taxon>
        <taxon>Actinomycetota</taxon>
        <taxon>Actinomycetes</taxon>
        <taxon>Propionibacteriales</taxon>
        <taxon>Nocardioidaceae</taxon>
        <taxon>Nocardioides</taxon>
    </lineage>
</organism>
<dbReference type="PRINTS" id="PR00080">
    <property type="entry name" value="SDRFAMILY"/>
</dbReference>
<keyword evidence="5" id="KW-1185">Reference proteome</keyword>
<dbReference type="PANTHER" id="PTHR42760:SF133">
    <property type="entry name" value="3-OXOACYL-[ACYL-CARRIER-PROTEIN] REDUCTASE"/>
    <property type="match status" value="1"/>
</dbReference>
<dbReference type="SMART" id="SM00822">
    <property type="entry name" value="PKS_KR"/>
    <property type="match status" value="1"/>
</dbReference>
<gene>
    <name evidence="4" type="ORF">EXE58_17980</name>
</gene>
<comment type="similarity">
    <text evidence="1">Belongs to the short-chain dehydrogenases/reductases (SDR) family.</text>
</comment>
<protein>
    <submittedName>
        <fullName evidence="4">Beta-ketoacyl-ACP reductase</fullName>
    </submittedName>
</protein>
<evidence type="ECO:0000313" key="5">
    <source>
        <dbReference type="Proteomes" id="UP000294853"/>
    </source>
</evidence>
<feature type="domain" description="Ketoreductase" evidence="3">
    <location>
        <begin position="6"/>
        <end position="174"/>
    </location>
</feature>
<accession>A0A4P7ILT4</accession>
<proteinExistence type="inferred from homology"/>
<dbReference type="PANTHER" id="PTHR42760">
    <property type="entry name" value="SHORT-CHAIN DEHYDROGENASES/REDUCTASES FAMILY MEMBER"/>
    <property type="match status" value="1"/>
</dbReference>
<dbReference type="KEGG" id="nsn:EXE58_17980"/>
<dbReference type="PROSITE" id="PS00061">
    <property type="entry name" value="ADH_SHORT"/>
    <property type="match status" value="1"/>
</dbReference>
<dbReference type="CDD" id="cd05333">
    <property type="entry name" value="BKR_SDR_c"/>
    <property type="match status" value="1"/>
</dbReference>
<dbReference type="InterPro" id="IPR020904">
    <property type="entry name" value="Sc_DH/Rdtase_CS"/>
</dbReference>
<dbReference type="Gene3D" id="3.40.50.720">
    <property type="entry name" value="NAD(P)-binding Rossmann-like Domain"/>
    <property type="match status" value="1"/>
</dbReference>
<name>A0A4P7ILT4_9ACTN</name>
<keyword evidence="2" id="KW-0560">Oxidoreductase</keyword>
<evidence type="ECO:0000259" key="3">
    <source>
        <dbReference type="SMART" id="SM00822"/>
    </source>
</evidence>